<accession>A0A9W8Q7B2</accession>
<evidence type="ECO:0000313" key="1">
    <source>
        <dbReference type="EMBL" id="KAJ4147395.1"/>
    </source>
</evidence>
<protein>
    <recommendedName>
        <fullName evidence="3">2-heptaprenyl-1,4-naphthoquinone methyltransferase</fullName>
    </recommendedName>
</protein>
<comment type="caution">
    <text evidence="1">The sequence shown here is derived from an EMBL/GenBank/DDBJ whole genome shotgun (WGS) entry which is preliminary data.</text>
</comment>
<dbReference type="SUPFAM" id="SSF53335">
    <property type="entry name" value="S-adenosyl-L-methionine-dependent methyltransferases"/>
    <property type="match status" value="1"/>
</dbReference>
<dbReference type="RefSeq" id="XP_056050336.1">
    <property type="nucleotide sequence ID" value="XM_056193281.1"/>
</dbReference>
<evidence type="ECO:0008006" key="3">
    <source>
        <dbReference type="Google" id="ProtNLM"/>
    </source>
</evidence>
<dbReference type="Gene3D" id="3.40.50.150">
    <property type="entry name" value="Vaccinia Virus protein VP39"/>
    <property type="match status" value="1"/>
</dbReference>
<dbReference type="InterPro" id="IPR029063">
    <property type="entry name" value="SAM-dependent_MTases_sf"/>
</dbReference>
<proteinExistence type="predicted"/>
<keyword evidence="2" id="KW-1185">Reference proteome</keyword>
<organism evidence="1 2">
    <name type="scientific">Akanthomyces muscarius</name>
    <name type="common">Entomopathogenic fungus</name>
    <name type="synonym">Lecanicillium muscarium</name>
    <dbReference type="NCBI Taxonomy" id="2231603"/>
    <lineage>
        <taxon>Eukaryota</taxon>
        <taxon>Fungi</taxon>
        <taxon>Dikarya</taxon>
        <taxon>Ascomycota</taxon>
        <taxon>Pezizomycotina</taxon>
        <taxon>Sordariomycetes</taxon>
        <taxon>Hypocreomycetidae</taxon>
        <taxon>Hypocreales</taxon>
        <taxon>Cordycipitaceae</taxon>
        <taxon>Akanthomyces</taxon>
    </lineage>
</organism>
<dbReference type="GeneID" id="80889075"/>
<reference evidence="1" key="1">
    <citation type="journal article" date="2023" name="Access Microbiol">
        <title>De-novo genome assembly for Akanthomyces muscarius, a biocontrol agent of insect agricultural pests.</title>
        <authorList>
            <person name="Erdos Z."/>
            <person name="Studholme D.J."/>
            <person name="Raymond B."/>
            <person name="Sharma M."/>
        </authorList>
    </citation>
    <scope>NUCLEOTIDE SEQUENCE</scope>
    <source>
        <strain evidence="1">Ve6</strain>
    </source>
</reference>
<dbReference type="CDD" id="cd02440">
    <property type="entry name" value="AdoMet_MTases"/>
    <property type="match status" value="1"/>
</dbReference>
<gene>
    <name evidence="1" type="ORF">LMH87_001916</name>
</gene>
<name>A0A9W8Q7B2_AKAMU</name>
<dbReference type="KEGG" id="amus:LMH87_001916"/>
<evidence type="ECO:0000313" key="2">
    <source>
        <dbReference type="Proteomes" id="UP001144673"/>
    </source>
</evidence>
<dbReference type="AlphaFoldDB" id="A0A9W8Q7B2"/>
<dbReference type="Pfam" id="PF13489">
    <property type="entry name" value="Methyltransf_23"/>
    <property type="match status" value="1"/>
</dbReference>
<dbReference type="Proteomes" id="UP001144673">
    <property type="component" value="Chromosome 3"/>
</dbReference>
<dbReference type="EMBL" id="JAJHUN010000010">
    <property type="protein sequence ID" value="KAJ4147395.1"/>
    <property type="molecule type" value="Genomic_DNA"/>
</dbReference>
<sequence>MSWLKLFTSLTVLQTSRNVTSPLGDNFADIMSSSAEVNQQYFNKIAADYDKRFAPFLNEINDELQSQADFIGIKKGARLLDYACGTGFVSSCFSDVIGQAVGVDITENMIGAYNVKAANANVPEDQRKAYLGNLLSTPPSPSLDGSLFRDFDVAGVGMGFHHFEDTTLAATRLAERLVPGGSLFVLDFLPHGADTHSGHDAVRGVHHMGFDEDKTRSMFEAAGAGRDFAYKELSSVIVMENTPEQGQTLRRRLFLARGTKTA</sequence>